<proteinExistence type="predicted"/>
<evidence type="ECO:0008006" key="3">
    <source>
        <dbReference type="Google" id="ProtNLM"/>
    </source>
</evidence>
<sequence length="284" mass="33005">MERCRLCHGPTTELFNLQVLGRYDVRYFECKSCGSAQTEVPYWLKDAYAIPGVHVDVGQAARVVATWLRLNSMLEQIGFDKDLVGVDYGGAAGLLTRLMRDSGYNFYAYDTYDDSKYANYFRIATFTQCKPAIVTAFEVFEHFPDPRTSLLEIFDSGADLVIFSAVFYEQQGPEWPYLIPFCGQHVFFYSQRGLESFASEHGFDMRRVHDFWVLVRRGTRYETEIYEGSIKHIDAKFAGDHVQMVGWATSATVRDFDYAKARFERELPLYVKKRGWFDWLSRKR</sequence>
<dbReference type="EMBL" id="BPQR01000015">
    <property type="protein sequence ID" value="GJE05638.1"/>
    <property type="molecule type" value="Genomic_DNA"/>
</dbReference>
<reference evidence="1" key="1">
    <citation type="journal article" date="2021" name="Front. Microbiol.">
        <title>Comprehensive Comparative Genomics and Phenotyping of Methylobacterium Species.</title>
        <authorList>
            <person name="Alessa O."/>
            <person name="Ogura Y."/>
            <person name="Fujitani Y."/>
            <person name="Takami H."/>
            <person name="Hayashi T."/>
            <person name="Sahin N."/>
            <person name="Tani A."/>
        </authorList>
    </citation>
    <scope>NUCLEOTIDE SEQUENCE</scope>
    <source>
        <strain evidence="1">LMG 23639</strain>
    </source>
</reference>
<dbReference type="SUPFAM" id="SSF53335">
    <property type="entry name" value="S-adenosyl-L-methionine-dependent methyltransferases"/>
    <property type="match status" value="1"/>
</dbReference>
<keyword evidence="2" id="KW-1185">Reference proteome</keyword>
<reference evidence="1" key="2">
    <citation type="submission" date="2021-08" db="EMBL/GenBank/DDBJ databases">
        <authorList>
            <person name="Tani A."/>
            <person name="Ola A."/>
            <person name="Ogura Y."/>
            <person name="Katsura K."/>
            <person name="Hayashi T."/>
        </authorList>
    </citation>
    <scope>NUCLEOTIDE SEQUENCE</scope>
    <source>
        <strain evidence="1">LMG 23639</strain>
    </source>
</reference>
<dbReference type="Pfam" id="PF13489">
    <property type="entry name" value="Methyltransf_23"/>
    <property type="match status" value="1"/>
</dbReference>
<dbReference type="InterPro" id="IPR029063">
    <property type="entry name" value="SAM-dependent_MTases_sf"/>
</dbReference>
<dbReference type="Gene3D" id="3.40.50.150">
    <property type="entry name" value="Vaccinia Virus protein VP39"/>
    <property type="match status" value="1"/>
</dbReference>
<comment type="caution">
    <text evidence="1">The sequence shown here is derived from an EMBL/GenBank/DDBJ whole genome shotgun (WGS) entry which is preliminary data.</text>
</comment>
<accession>A0ABQ4ST54</accession>
<name>A0ABQ4ST54_9HYPH</name>
<dbReference type="Proteomes" id="UP001055102">
    <property type="component" value="Unassembled WGS sequence"/>
</dbReference>
<evidence type="ECO:0000313" key="2">
    <source>
        <dbReference type="Proteomes" id="UP001055102"/>
    </source>
</evidence>
<gene>
    <name evidence="1" type="ORF">AOPFMNJM_0941</name>
</gene>
<evidence type="ECO:0000313" key="1">
    <source>
        <dbReference type="EMBL" id="GJE05638.1"/>
    </source>
</evidence>
<organism evidence="1 2">
    <name type="scientific">Methylobacterium jeotgali</name>
    <dbReference type="NCBI Taxonomy" id="381630"/>
    <lineage>
        <taxon>Bacteria</taxon>
        <taxon>Pseudomonadati</taxon>
        <taxon>Pseudomonadota</taxon>
        <taxon>Alphaproteobacteria</taxon>
        <taxon>Hyphomicrobiales</taxon>
        <taxon>Methylobacteriaceae</taxon>
        <taxon>Methylobacterium</taxon>
    </lineage>
</organism>
<protein>
    <recommendedName>
        <fullName evidence="3">Methyltransferase type 11</fullName>
    </recommendedName>
</protein>